<evidence type="ECO:0000313" key="2">
    <source>
        <dbReference type="Proteomes" id="UP000037035"/>
    </source>
</evidence>
<proteinExistence type="predicted"/>
<evidence type="ECO:0000313" key="1">
    <source>
        <dbReference type="EMBL" id="KNZ62527.1"/>
    </source>
</evidence>
<dbReference type="Proteomes" id="UP000037035">
    <property type="component" value="Unassembled WGS sequence"/>
</dbReference>
<sequence length="317" mass="35177">MAVEEAAASLRKGLQLSPSARRIEDVRPSLAAHGVTAGESSHVGVEEADRSTSALLLVQLEDTVDKVLKAWQPDSVRAAQWSSDHHLVSSVFWSHVAPLARKKYSQLRELHDAGAFRLMQRVMSQRAYYITEATEAEKKLIDESWNALLGRWQSASSREGAGADLVEARSRVERILEKMDMMAAQVSGSQLQVGKTDPLDYIKAVSNDLVKEFWPGLHSLLIGDNEHRTQLVGSCLAIHASLNELADALKNLPKGDIPPRDLLVLIYIWLLVLTTSLPSNTGSVPQHDQTAFFYDEVRSKFVTQDPSLTVQILRKYS</sequence>
<dbReference type="OrthoDB" id="2497469at2759"/>
<dbReference type="AlphaFoldDB" id="A0A0L6VPI1"/>
<keyword evidence="2" id="KW-1185">Reference proteome</keyword>
<organism evidence="1 2">
    <name type="scientific">Puccinia sorghi</name>
    <dbReference type="NCBI Taxonomy" id="27349"/>
    <lineage>
        <taxon>Eukaryota</taxon>
        <taxon>Fungi</taxon>
        <taxon>Dikarya</taxon>
        <taxon>Basidiomycota</taxon>
        <taxon>Pucciniomycotina</taxon>
        <taxon>Pucciniomycetes</taxon>
        <taxon>Pucciniales</taxon>
        <taxon>Pucciniaceae</taxon>
        <taxon>Puccinia</taxon>
    </lineage>
</organism>
<protein>
    <submittedName>
        <fullName evidence="1">Uncharacterized protein</fullName>
    </submittedName>
</protein>
<dbReference type="VEuPathDB" id="FungiDB:VP01_125g12"/>
<comment type="caution">
    <text evidence="1">The sequence shown here is derived from an EMBL/GenBank/DDBJ whole genome shotgun (WGS) entry which is preliminary data.</text>
</comment>
<dbReference type="EMBL" id="LAVV01002888">
    <property type="protein sequence ID" value="KNZ62527.1"/>
    <property type="molecule type" value="Genomic_DNA"/>
</dbReference>
<gene>
    <name evidence="1" type="ORF">VP01_125g12</name>
</gene>
<name>A0A0L6VPI1_9BASI</name>
<reference evidence="1 2" key="1">
    <citation type="submission" date="2015-08" db="EMBL/GenBank/DDBJ databases">
        <title>Next Generation Sequencing and Analysis of the Genome of Puccinia sorghi L Schw, the Causal Agent of Maize Common Rust.</title>
        <authorList>
            <person name="Rochi L."/>
            <person name="Burguener G."/>
            <person name="Darino M."/>
            <person name="Turjanski A."/>
            <person name="Kreff E."/>
            <person name="Dieguez M.J."/>
            <person name="Sacco F."/>
        </authorList>
    </citation>
    <scope>NUCLEOTIDE SEQUENCE [LARGE SCALE GENOMIC DNA]</scope>
    <source>
        <strain evidence="1 2">RO10H11247</strain>
    </source>
</reference>
<accession>A0A0L6VPI1</accession>